<name>A0A3M7S6E3_BRAPC</name>
<dbReference type="EMBL" id="REGN01001949">
    <property type="protein sequence ID" value="RNA31404.1"/>
    <property type="molecule type" value="Genomic_DNA"/>
</dbReference>
<evidence type="ECO:0000313" key="2">
    <source>
        <dbReference type="Proteomes" id="UP000276133"/>
    </source>
</evidence>
<dbReference type="Proteomes" id="UP000276133">
    <property type="component" value="Unassembled WGS sequence"/>
</dbReference>
<protein>
    <submittedName>
        <fullName evidence="1">Uncharacterized protein</fullName>
    </submittedName>
</protein>
<dbReference type="AlphaFoldDB" id="A0A3M7S6E3"/>
<evidence type="ECO:0000313" key="1">
    <source>
        <dbReference type="EMBL" id="RNA31404.1"/>
    </source>
</evidence>
<gene>
    <name evidence="1" type="ORF">BpHYR1_007170</name>
</gene>
<proteinExistence type="predicted"/>
<reference evidence="1 2" key="1">
    <citation type="journal article" date="2018" name="Sci. Rep.">
        <title>Genomic signatures of local adaptation to the degree of environmental predictability in rotifers.</title>
        <authorList>
            <person name="Franch-Gras L."/>
            <person name="Hahn C."/>
            <person name="Garcia-Roger E.M."/>
            <person name="Carmona M.J."/>
            <person name="Serra M."/>
            <person name="Gomez A."/>
        </authorList>
    </citation>
    <scope>NUCLEOTIDE SEQUENCE [LARGE SCALE GENOMIC DNA]</scope>
    <source>
        <strain evidence="1">HYR1</strain>
    </source>
</reference>
<keyword evidence="2" id="KW-1185">Reference proteome</keyword>
<comment type="caution">
    <text evidence="1">The sequence shown here is derived from an EMBL/GenBank/DDBJ whole genome shotgun (WGS) entry which is preliminary data.</text>
</comment>
<organism evidence="1 2">
    <name type="scientific">Brachionus plicatilis</name>
    <name type="common">Marine rotifer</name>
    <name type="synonym">Brachionus muelleri</name>
    <dbReference type="NCBI Taxonomy" id="10195"/>
    <lineage>
        <taxon>Eukaryota</taxon>
        <taxon>Metazoa</taxon>
        <taxon>Spiralia</taxon>
        <taxon>Gnathifera</taxon>
        <taxon>Rotifera</taxon>
        <taxon>Eurotatoria</taxon>
        <taxon>Monogononta</taxon>
        <taxon>Pseudotrocha</taxon>
        <taxon>Ploima</taxon>
        <taxon>Brachionidae</taxon>
        <taxon>Brachionus</taxon>
    </lineage>
</organism>
<sequence length="65" mass="7441">MKKYEKVTGLLNPICSLLIFLKFEKILTFKTHTSPKRLIILLHLVTLNSAKKIKNLCQCSAPDKN</sequence>
<accession>A0A3M7S6E3</accession>